<dbReference type="AlphaFoldDB" id="A0A6N3EMT4"/>
<proteinExistence type="predicted"/>
<dbReference type="InterPro" id="IPR001155">
    <property type="entry name" value="OxRdtase_FMN_N"/>
</dbReference>
<dbReference type="SUPFAM" id="SSF51395">
    <property type="entry name" value="FMN-linked oxidoreductases"/>
    <property type="match status" value="1"/>
</dbReference>
<gene>
    <name evidence="2" type="ORF">RGLFYP19_01981</name>
    <name evidence="3" type="ORF">RGLFYP36_01368</name>
</gene>
<dbReference type="GO" id="GO:0010181">
    <property type="term" value="F:FMN binding"/>
    <property type="evidence" value="ECO:0007669"/>
    <property type="project" value="InterPro"/>
</dbReference>
<feature type="domain" description="NADH:flavin oxidoreductase/NADH oxidase N-terminal" evidence="1">
    <location>
        <begin position="5"/>
        <end position="54"/>
    </location>
</feature>
<dbReference type="EMBL" id="CACRUK010000028">
    <property type="protein sequence ID" value="VYU35369.1"/>
    <property type="molecule type" value="Genomic_DNA"/>
</dbReference>
<dbReference type="Gene3D" id="3.20.20.70">
    <property type="entry name" value="Aldolase class I"/>
    <property type="match status" value="1"/>
</dbReference>
<dbReference type="InterPro" id="IPR013785">
    <property type="entry name" value="Aldolase_TIM"/>
</dbReference>
<dbReference type="Pfam" id="PF00724">
    <property type="entry name" value="Oxidored_FMN"/>
    <property type="match status" value="1"/>
</dbReference>
<sequence>MTNMKVFEPMKINGLELKNRMVVSAMVTNYCTPDGKATEKFIAYHEHKAKGGWAD</sequence>
<evidence type="ECO:0000313" key="2">
    <source>
        <dbReference type="EMBL" id="VYU35369.1"/>
    </source>
</evidence>
<protein>
    <submittedName>
        <fullName evidence="3">Salicylyl-CoA 5-hydroxylase</fullName>
    </submittedName>
</protein>
<dbReference type="EMBL" id="CACRUU010000076">
    <property type="protein sequence ID" value="VYU38957.1"/>
    <property type="molecule type" value="Genomic_DNA"/>
</dbReference>
<evidence type="ECO:0000313" key="3">
    <source>
        <dbReference type="EMBL" id="VYU38957.1"/>
    </source>
</evidence>
<dbReference type="GO" id="GO:0016491">
    <property type="term" value="F:oxidoreductase activity"/>
    <property type="evidence" value="ECO:0007669"/>
    <property type="project" value="InterPro"/>
</dbReference>
<organism evidence="3">
    <name type="scientific">Mediterraneibacter gnavus</name>
    <name type="common">Ruminococcus gnavus</name>
    <dbReference type="NCBI Taxonomy" id="33038"/>
    <lineage>
        <taxon>Bacteria</taxon>
        <taxon>Bacillati</taxon>
        <taxon>Bacillota</taxon>
        <taxon>Clostridia</taxon>
        <taxon>Lachnospirales</taxon>
        <taxon>Lachnospiraceae</taxon>
        <taxon>Mediterraneibacter</taxon>
    </lineage>
</organism>
<name>A0A6N3EMT4_MEDGN</name>
<reference evidence="3" key="1">
    <citation type="submission" date="2019-11" db="EMBL/GenBank/DDBJ databases">
        <authorList>
            <person name="Feng L."/>
        </authorList>
    </citation>
    <scope>NUCLEOTIDE SEQUENCE</scope>
    <source>
        <strain evidence="2">RgnavusLFYP19</strain>
        <strain evidence="3">RgnavusLFYP36</strain>
    </source>
</reference>
<accession>A0A6N3EMT4</accession>
<evidence type="ECO:0000259" key="1">
    <source>
        <dbReference type="Pfam" id="PF00724"/>
    </source>
</evidence>